<keyword evidence="2" id="KW-0472">Membrane</keyword>
<protein>
    <submittedName>
        <fullName evidence="3">Uncharacterized protein</fullName>
    </submittedName>
</protein>
<organism evidence="3">
    <name type="scientific">Amphora coffeiformis</name>
    <dbReference type="NCBI Taxonomy" id="265554"/>
    <lineage>
        <taxon>Eukaryota</taxon>
        <taxon>Sar</taxon>
        <taxon>Stramenopiles</taxon>
        <taxon>Ochrophyta</taxon>
        <taxon>Bacillariophyta</taxon>
        <taxon>Bacillariophyceae</taxon>
        <taxon>Bacillariophycidae</taxon>
        <taxon>Thalassiophysales</taxon>
        <taxon>Catenulaceae</taxon>
        <taxon>Amphora</taxon>
    </lineage>
</organism>
<proteinExistence type="predicted"/>
<feature type="region of interest" description="Disordered" evidence="1">
    <location>
        <begin position="531"/>
        <end position="559"/>
    </location>
</feature>
<reference evidence="3" key="1">
    <citation type="submission" date="2021-01" db="EMBL/GenBank/DDBJ databases">
        <authorList>
            <person name="Corre E."/>
            <person name="Pelletier E."/>
            <person name="Niang G."/>
            <person name="Scheremetjew M."/>
            <person name="Finn R."/>
            <person name="Kale V."/>
            <person name="Holt S."/>
            <person name="Cochrane G."/>
            <person name="Meng A."/>
            <person name="Brown T."/>
            <person name="Cohen L."/>
        </authorList>
    </citation>
    <scope>NUCLEOTIDE SEQUENCE</scope>
    <source>
        <strain evidence="3">CCMP127</strain>
    </source>
</reference>
<evidence type="ECO:0000256" key="2">
    <source>
        <dbReference type="SAM" id="Phobius"/>
    </source>
</evidence>
<keyword evidence="2" id="KW-1133">Transmembrane helix</keyword>
<sequence>MEPTALSPVAPTTPDICRDGDSEIVERVIFVGLDYILENSDYNTFFTLFLSTYNGLSSEVCFPQRIGNITVLDDVGTGSKSDSRALQLNRPRGPSTCSTLRSCLAFRVRVECSAKMCPQGDALEVLFGLSSSDLSRGLRSQSLQRALGYDLEMTYWTPRNLNIFTNKDEGSADDVCICLWDVAAPDPPTFTQPELDDFLETFNEELAGLGLGQVISIGSGSEGDITEPPTSSPVADITTRPITQGPTSFPSGGPTNFCTANTFSCAVEPTAVFDTYVKIETNGPVTDEIAQALLETFPVAYDQLAGTVCDSCRRYIIDIELLSSGVQIGSGRRQLESLDPSIRGLQRIQETTGERSVIFKLLMGQAGGCDAAFDNNSDVVSNKDMDDFVSTCDVFAPFDEIRNSGTCCCALCRDGPSNPQQMGLSRHDFGQWFVESLQVKFGDIIEAVIPQDRKRLEVFELVPRRDDDEANADASCREGESESRRPSIFLGLDYRLDQEKYDEFLSIFNGAYNRKSLEACFPQRARNNAVVGDFGAGGDSDTPEPSRPPSGGGVRGPASCSSKTSCLVLEVAVECSARVCPQGDSLEVLFGESVPRRLNELVFLEGSNASPVWNRPIVSSLHSNKRQLQLSESVKDECFCLAIDEDGGKEPTFKPVAIDDFINEFNNDLGEYGFGPIASIDSADDFVERDVEEDDGPSIVLWIVLAACSASLIALACVFLLVFRRRSIGNAPPADDPDSENKAPQQPEDPAETS</sequence>
<gene>
    <name evidence="3" type="ORF">ACOF00016_LOCUS6945</name>
</gene>
<evidence type="ECO:0000256" key="1">
    <source>
        <dbReference type="SAM" id="MobiDB-lite"/>
    </source>
</evidence>
<keyword evidence="2" id="KW-0812">Transmembrane</keyword>
<dbReference type="AlphaFoldDB" id="A0A7S3L3V4"/>
<feature type="transmembrane region" description="Helical" evidence="2">
    <location>
        <begin position="699"/>
        <end position="723"/>
    </location>
</feature>
<feature type="region of interest" description="Disordered" evidence="1">
    <location>
        <begin position="730"/>
        <end position="754"/>
    </location>
</feature>
<name>A0A7S3L3V4_9STRA</name>
<evidence type="ECO:0000313" key="3">
    <source>
        <dbReference type="EMBL" id="CAE0409259.1"/>
    </source>
</evidence>
<dbReference type="EMBL" id="HBIM01008182">
    <property type="protein sequence ID" value="CAE0409259.1"/>
    <property type="molecule type" value="Transcribed_RNA"/>
</dbReference>
<accession>A0A7S3L3V4</accession>